<evidence type="ECO:0000313" key="6">
    <source>
        <dbReference type="Proteomes" id="UP000239446"/>
    </source>
</evidence>
<evidence type="ECO:0000313" key="7">
    <source>
        <dbReference type="Proteomes" id="UP000239648"/>
    </source>
</evidence>
<keyword evidence="7" id="KW-1185">Reference proteome</keyword>
<name>A0A2S6G4M2_9GAMM</name>
<evidence type="ECO:0000256" key="3">
    <source>
        <dbReference type="SAM" id="Phobius"/>
    </source>
</evidence>
<sequence>MTKFQQRFEAGAVWFNERPVRERALIMVTACVLLFVIGWELLVTPVLAEKQQLNNRLQTLATTRDNLLGEQETLSAQLASDPSAELRKRLQTRQTRLDRLDQQISETTNQLIAPRDMVALLRNMLAAQEELTLESLVLRTPEPVYQGEPPTESENTDDSEAPEPLLYAHDVELTVSGGYLAVLQYLEKLEAMDDRLGWLRLNYEAGEWPGGQARIRVRTLSLEAAWLGV</sequence>
<gene>
    <name evidence="5" type="ORF">B0H24_102255</name>
    <name evidence="4" type="ORF">BY455_10973</name>
</gene>
<dbReference type="Pfam" id="PF04612">
    <property type="entry name" value="T2SSM"/>
    <property type="match status" value="1"/>
</dbReference>
<reference evidence="5 6" key="2">
    <citation type="submission" date="2018-02" db="EMBL/GenBank/DDBJ databases">
        <title>Subsurface microbial communities from deep shales in Ohio and West Virginia, USA.</title>
        <authorList>
            <person name="Wrighton K."/>
        </authorList>
    </citation>
    <scope>NUCLEOTIDE SEQUENCE [LARGE SCALE GENOMIC DNA]</scope>
    <source>
        <strain evidence="5 6">UTICA-S1B9</strain>
    </source>
</reference>
<keyword evidence="3" id="KW-0472">Membrane</keyword>
<feature type="transmembrane region" description="Helical" evidence="3">
    <location>
        <begin position="24"/>
        <end position="48"/>
    </location>
</feature>
<accession>A0A2S6G4M2</accession>
<dbReference type="EMBL" id="PTIU01000022">
    <property type="protein sequence ID" value="PPK53924.1"/>
    <property type="molecule type" value="Genomic_DNA"/>
</dbReference>
<protein>
    <submittedName>
        <fullName evidence="5">MSHA biogenesis protein MshJ</fullName>
    </submittedName>
</protein>
<dbReference type="Proteomes" id="UP000239446">
    <property type="component" value="Unassembled WGS sequence"/>
</dbReference>
<organism evidence="5 6">
    <name type="scientific">Marinobacter persicus</name>
    <dbReference type="NCBI Taxonomy" id="930118"/>
    <lineage>
        <taxon>Bacteria</taxon>
        <taxon>Pseudomonadati</taxon>
        <taxon>Pseudomonadota</taxon>
        <taxon>Gammaproteobacteria</taxon>
        <taxon>Pseudomonadales</taxon>
        <taxon>Marinobacteraceae</taxon>
        <taxon>Marinobacter</taxon>
    </lineage>
</organism>
<evidence type="ECO:0000313" key="4">
    <source>
        <dbReference type="EMBL" id="PPK51822.1"/>
    </source>
</evidence>
<comment type="caution">
    <text evidence="5">The sequence shown here is derived from an EMBL/GenBank/DDBJ whole genome shotgun (WGS) entry which is preliminary data.</text>
</comment>
<feature type="region of interest" description="Disordered" evidence="2">
    <location>
        <begin position="142"/>
        <end position="161"/>
    </location>
</feature>
<evidence type="ECO:0000256" key="1">
    <source>
        <dbReference type="SAM" id="Coils"/>
    </source>
</evidence>
<keyword evidence="3" id="KW-0812">Transmembrane</keyword>
<evidence type="ECO:0000313" key="5">
    <source>
        <dbReference type="EMBL" id="PPK53924.1"/>
    </source>
</evidence>
<dbReference type="RefSeq" id="WP_104416855.1">
    <property type="nucleotide sequence ID" value="NZ_PTIT01000009.1"/>
</dbReference>
<dbReference type="OrthoDB" id="9151209at2"/>
<keyword evidence="1" id="KW-0175">Coiled coil</keyword>
<dbReference type="Proteomes" id="UP000239648">
    <property type="component" value="Unassembled WGS sequence"/>
</dbReference>
<proteinExistence type="predicted"/>
<dbReference type="EMBL" id="PTIT01000009">
    <property type="protein sequence ID" value="PPK51822.1"/>
    <property type="molecule type" value="Genomic_DNA"/>
</dbReference>
<evidence type="ECO:0000256" key="2">
    <source>
        <dbReference type="SAM" id="MobiDB-lite"/>
    </source>
</evidence>
<dbReference type="InterPro" id="IPR007690">
    <property type="entry name" value="T2SS_GspM"/>
</dbReference>
<keyword evidence="3" id="KW-1133">Transmembrane helix</keyword>
<feature type="coiled-coil region" evidence="1">
    <location>
        <begin position="50"/>
        <end position="110"/>
    </location>
</feature>
<dbReference type="AlphaFoldDB" id="A0A2S6G4M2"/>
<reference evidence="4 7" key="1">
    <citation type="submission" date="2018-02" db="EMBL/GenBank/DDBJ databases">
        <title>Deep subsurface shale carbon reservoir microbial communities from Ohio and West Virginia, USA.</title>
        <authorList>
            <person name="Wrighton K."/>
        </authorList>
    </citation>
    <scope>NUCLEOTIDE SEQUENCE [LARGE SCALE GENOMIC DNA]</scope>
    <source>
        <strain evidence="4 7">UTICA-S1B6</strain>
    </source>
</reference>